<dbReference type="GO" id="GO:0005096">
    <property type="term" value="F:GTPase activator activity"/>
    <property type="evidence" value="ECO:0007669"/>
    <property type="project" value="EnsemblFungi"/>
</dbReference>
<dbReference type="PANTHER" id="PTHR10845:SF192">
    <property type="entry name" value="DOUBLE HIT, ISOFORM B"/>
    <property type="match status" value="1"/>
</dbReference>
<dbReference type="OMA" id="DPGMRYL"/>
<dbReference type="SUPFAM" id="SSF48097">
    <property type="entry name" value="Regulator of G-protein signaling, RGS"/>
    <property type="match status" value="1"/>
</dbReference>
<sequence>MTETEIKTDTLHEQASKSFRRTPNGLIFSEDLRAVFSVFLICLNLQDVDKESKKGVFRFQKTAYPFSFSIHDAAETMKHLELQVDMSVTCISISYTIQPEMAYYLLEVFMAAKLLHTPADRTRSLPKDKVLLQPTPKGVAILQKYVRDTGTKKIPDILTSDFNSMELFSFERSSETDSIIHSDYLIHILFITMMGFSPNVWSPSNPSDKIPCLSKLLEYSNNDDLTFENLQFTNFDQFQATKTEEEFNWQDHISDARLHDENRISPFAHRFFTNPDSDSHVQYYTSNCGLRLFRSKSYGPNKTLIDYSFTTKALWQWLMDCTDIMYPKEAVSVAAIFLKCGLIIPLLDNSSPRSRFYISRSCHYTFSRRGWDVCQWNIDNMGEISSPPSSVDGSGGSKRPKRESNFSDTTTAEENIFLKDTPCSDSDKTIVSPEYRFREFDDVLNDPGMRYLFRRHLENEFCVENLDAFFEIKKFSKKVKLLEKLNNTRKTGGTHRGGKGKVSDIKAVIDTALAKQANECLEIGYHIYASYISVGSPYQLNIDHTLRESISTIMLQPKLPLSKNFSFKIDVQDILSINEGNLGIVTSPLQKPEPALLRESMSKTKTKRRASVTKSVFNPMDVDSEAEGEVSPREVSGTSSFVPEVQEDKTLVTAIDMIRTLSPLFETLNQSLYRLMKVDSLQKFLNSSVYQGAVSLADI</sequence>
<dbReference type="InterPro" id="IPR036305">
    <property type="entry name" value="RGS_sf"/>
</dbReference>
<evidence type="ECO:0008006" key="7">
    <source>
        <dbReference type="Google" id="ProtNLM"/>
    </source>
</evidence>
<dbReference type="Pfam" id="PF25889">
    <property type="entry name" value="WHD_Fungal_DR"/>
    <property type="match status" value="1"/>
</dbReference>
<dbReference type="Pfam" id="PF00615">
    <property type="entry name" value="RGS"/>
    <property type="match status" value="1"/>
</dbReference>
<dbReference type="PROSITE" id="PS50186">
    <property type="entry name" value="DEP"/>
    <property type="match status" value="1"/>
</dbReference>
<name>A0A1Q2ZYW9_ZYGRO</name>
<organism evidence="5 6">
    <name type="scientific">Zygosaccharomyces rouxii</name>
    <dbReference type="NCBI Taxonomy" id="4956"/>
    <lineage>
        <taxon>Eukaryota</taxon>
        <taxon>Fungi</taxon>
        <taxon>Dikarya</taxon>
        <taxon>Ascomycota</taxon>
        <taxon>Saccharomycotina</taxon>
        <taxon>Saccharomycetes</taxon>
        <taxon>Saccharomycetales</taxon>
        <taxon>Saccharomycetaceae</taxon>
        <taxon>Zygosaccharomyces</taxon>
    </lineage>
</organism>
<evidence type="ECO:0000313" key="5">
    <source>
        <dbReference type="EMBL" id="GAV48646.1"/>
    </source>
</evidence>
<dbReference type="Gene3D" id="1.10.167.10">
    <property type="entry name" value="Regulator of G-protein Signalling 4, domain 2"/>
    <property type="match status" value="1"/>
</dbReference>
<evidence type="ECO:0000313" key="6">
    <source>
        <dbReference type="Proteomes" id="UP000187013"/>
    </source>
</evidence>
<dbReference type="GO" id="GO:0000747">
    <property type="term" value="P:conjugation with cellular fusion"/>
    <property type="evidence" value="ECO:0007669"/>
    <property type="project" value="EnsemblFungi"/>
</dbReference>
<dbReference type="InterPro" id="IPR044926">
    <property type="entry name" value="RGS_subdomain_2"/>
</dbReference>
<feature type="domain" description="RGS" evidence="3">
    <location>
        <begin position="439"/>
        <end position="694"/>
    </location>
</feature>
<dbReference type="SMART" id="SM00049">
    <property type="entry name" value="DEP"/>
    <property type="match status" value="1"/>
</dbReference>
<reference evidence="5 6" key="1">
    <citation type="submission" date="2016-08" db="EMBL/GenBank/DDBJ databases">
        <title>Draft genome sequence of allopolyploid Zygosaccharomyces rouxii.</title>
        <authorList>
            <person name="Watanabe J."/>
            <person name="Uehara K."/>
            <person name="Mogi Y."/>
            <person name="Tsukioka Y."/>
        </authorList>
    </citation>
    <scope>NUCLEOTIDE SEQUENCE [LARGE SCALE GENOMIC DNA]</scope>
    <source>
        <strain evidence="5 6">NBRC 110957</strain>
    </source>
</reference>
<dbReference type="SUPFAM" id="SSF46785">
    <property type="entry name" value="Winged helix' DNA-binding domain"/>
    <property type="match status" value="1"/>
</dbReference>
<protein>
    <recommendedName>
        <fullName evidence="7">RGS domain-containing protein</fullName>
    </recommendedName>
</protein>
<dbReference type="InterPro" id="IPR000591">
    <property type="entry name" value="DEP_dom"/>
</dbReference>
<dbReference type="Gene3D" id="1.10.10.10">
    <property type="entry name" value="Winged helix-like DNA-binding domain superfamily/Winged helix DNA-binding domain"/>
    <property type="match status" value="1"/>
</dbReference>
<evidence type="ECO:0000259" key="4">
    <source>
        <dbReference type="PROSITE" id="PS50186"/>
    </source>
</evidence>
<evidence type="ECO:0000256" key="2">
    <source>
        <dbReference type="SAM" id="MobiDB-lite"/>
    </source>
</evidence>
<dbReference type="AlphaFoldDB" id="A0A1Q2ZYW9"/>
<proteinExistence type="predicted"/>
<feature type="region of interest" description="Disordered" evidence="2">
    <location>
        <begin position="384"/>
        <end position="409"/>
    </location>
</feature>
<dbReference type="InterPro" id="IPR036390">
    <property type="entry name" value="WH_DNA-bd_sf"/>
</dbReference>
<accession>A0A1Q2ZYW9</accession>
<dbReference type="EMBL" id="BDGX01000014">
    <property type="protein sequence ID" value="GAV48646.1"/>
    <property type="molecule type" value="Genomic_DNA"/>
</dbReference>
<dbReference type="Proteomes" id="UP000187013">
    <property type="component" value="Unassembled WGS sequence"/>
</dbReference>
<dbReference type="InterPro" id="IPR036388">
    <property type="entry name" value="WH-like_DNA-bd_sf"/>
</dbReference>
<dbReference type="PANTHER" id="PTHR10845">
    <property type="entry name" value="REGULATOR OF G PROTEIN SIGNALING"/>
    <property type="match status" value="1"/>
</dbReference>
<gene>
    <name evidence="5" type="ORF">ZYGR_0N00500</name>
</gene>
<comment type="caution">
    <text evidence="5">The sequence shown here is derived from an EMBL/GenBank/DDBJ whole genome shotgun (WGS) entry which is preliminary data.</text>
</comment>
<dbReference type="InterPro" id="IPR016137">
    <property type="entry name" value="RGS"/>
</dbReference>
<feature type="domain" description="DEP" evidence="4">
    <location>
        <begin position="286"/>
        <end position="368"/>
    </location>
</feature>
<dbReference type="InterPro" id="IPR058855">
    <property type="entry name" value="RGS1/SST2-like_Fungal-DR"/>
</dbReference>
<evidence type="ECO:0000256" key="1">
    <source>
        <dbReference type="ARBA" id="ARBA00022700"/>
    </source>
</evidence>
<dbReference type="eggNOG" id="KOG3589">
    <property type="taxonomic scope" value="Eukaryota"/>
</dbReference>
<dbReference type="CDD" id="cd04450">
    <property type="entry name" value="DEP_RGS7-like"/>
    <property type="match status" value="1"/>
</dbReference>
<dbReference type="GO" id="GO:0071444">
    <property type="term" value="P:cellular response to pheromone"/>
    <property type="evidence" value="ECO:0007669"/>
    <property type="project" value="EnsemblFungi"/>
</dbReference>
<keyword evidence="1" id="KW-0734">Signal transduction inhibitor</keyword>
<dbReference type="SMART" id="SM00315">
    <property type="entry name" value="RGS"/>
    <property type="match status" value="1"/>
</dbReference>
<dbReference type="OrthoDB" id="196547at2759"/>
<dbReference type="GO" id="GO:0005886">
    <property type="term" value="C:plasma membrane"/>
    <property type="evidence" value="ECO:0007669"/>
    <property type="project" value="EnsemblFungi"/>
</dbReference>
<evidence type="ECO:0000259" key="3">
    <source>
        <dbReference type="PROSITE" id="PS50132"/>
    </source>
</evidence>
<dbReference type="GO" id="GO:0035556">
    <property type="term" value="P:intracellular signal transduction"/>
    <property type="evidence" value="ECO:0007669"/>
    <property type="project" value="InterPro"/>
</dbReference>
<dbReference type="GO" id="GO:0009968">
    <property type="term" value="P:negative regulation of signal transduction"/>
    <property type="evidence" value="ECO:0007669"/>
    <property type="project" value="UniProtKB-KW"/>
</dbReference>
<dbReference type="PROSITE" id="PS50132">
    <property type="entry name" value="RGS"/>
    <property type="match status" value="1"/>
</dbReference>